<evidence type="ECO:0000313" key="3">
    <source>
        <dbReference type="Proteomes" id="UP000324194"/>
    </source>
</evidence>
<dbReference type="OrthoDB" id="5296662at2"/>
<dbReference type="RefSeq" id="WP_148338881.1">
    <property type="nucleotide sequence ID" value="NZ_LR699119.1"/>
</dbReference>
<dbReference type="AlphaFoldDB" id="A0A5E4PG24"/>
<dbReference type="EMBL" id="LR699119">
    <property type="protein sequence ID" value="VVC75585.1"/>
    <property type="molecule type" value="Genomic_DNA"/>
</dbReference>
<keyword evidence="3" id="KW-1185">Reference proteome</keyword>
<feature type="transmembrane region" description="Helical" evidence="1">
    <location>
        <begin position="20"/>
        <end position="40"/>
    </location>
</feature>
<reference evidence="2 3" key="1">
    <citation type="submission" date="2019-08" db="EMBL/GenBank/DDBJ databases">
        <authorList>
            <person name="Guy L."/>
        </authorList>
    </citation>
    <scope>NUCLEOTIDE SEQUENCE [LARGE SCALE GENOMIC DNA]</scope>
    <source>
        <strain evidence="2 3">SGT-108</strain>
    </source>
</reference>
<keyword evidence="1" id="KW-0472">Membrane</keyword>
<keyword evidence="1" id="KW-0812">Transmembrane</keyword>
<evidence type="ECO:0000256" key="1">
    <source>
        <dbReference type="SAM" id="Phobius"/>
    </source>
</evidence>
<dbReference type="SUPFAM" id="SSF54523">
    <property type="entry name" value="Pili subunits"/>
    <property type="match status" value="1"/>
</dbReference>
<evidence type="ECO:0000313" key="2">
    <source>
        <dbReference type="EMBL" id="VVC75585.1"/>
    </source>
</evidence>
<accession>A0A5E4PG24</accession>
<dbReference type="KEGG" id="asip:AQUSIP_08750"/>
<proteinExistence type="predicted"/>
<dbReference type="InterPro" id="IPR045584">
    <property type="entry name" value="Pilin-like"/>
</dbReference>
<organism evidence="2 3">
    <name type="scientific">Aquicella siphonis</name>
    <dbReference type="NCBI Taxonomy" id="254247"/>
    <lineage>
        <taxon>Bacteria</taxon>
        <taxon>Pseudomonadati</taxon>
        <taxon>Pseudomonadota</taxon>
        <taxon>Gammaproteobacteria</taxon>
        <taxon>Legionellales</taxon>
        <taxon>Coxiellaceae</taxon>
        <taxon>Aquicella</taxon>
    </lineage>
</organism>
<sequence length="228" mass="24676">MQLMTKQDLILKQQQGLSLVELLVALVVNIILLSALIAAFSSTISHYNNVNNADTLNQQLESALLLMANDIRRAGYWGNAMNDVNTGLNNNPFMAADTDVSINGGNNCILFTYDYDNNGSVQAVTSASDDERYGFRVVNQTLQARPPGAPFDCTAAASAWENVTNPSILRITALSFSLSTATVPAGQASKVMQIRSVNISITGQLTSDATVTKTLTQQVRIRNDKYIP</sequence>
<protein>
    <submittedName>
        <fullName evidence="2">Uncharacterized protein</fullName>
    </submittedName>
</protein>
<gene>
    <name evidence="2" type="ORF">AQUSIP_08750</name>
</gene>
<keyword evidence="1" id="KW-1133">Transmembrane helix</keyword>
<name>A0A5E4PG24_9COXI</name>
<dbReference type="Proteomes" id="UP000324194">
    <property type="component" value="Chromosome 1"/>
</dbReference>